<gene>
    <name evidence="1" type="ORF">ACFSJT_15655</name>
</gene>
<evidence type="ECO:0000313" key="2">
    <source>
        <dbReference type="Proteomes" id="UP001597344"/>
    </source>
</evidence>
<protein>
    <submittedName>
        <fullName evidence="1">Uncharacterized protein</fullName>
    </submittedName>
</protein>
<sequence>MTKTQQHVKLIEGTFTPSEAADILISMISKKINFHKLQRLSALEQYCDDNTVHLDDRIEQLKRAEEETKALIVNARNEGYQLKINGSVEIELIKND</sequence>
<name>A0ABW5B272_9FLAO</name>
<reference evidence="2" key="1">
    <citation type="journal article" date="2019" name="Int. J. Syst. Evol. Microbiol.">
        <title>The Global Catalogue of Microorganisms (GCM) 10K type strain sequencing project: providing services to taxonomists for standard genome sequencing and annotation.</title>
        <authorList>
            <consortium name="The Broad Institute Genomics Platform"/>
            <consortium name="The Broad Institute Genome Sequencing Center for Infectious Disease"/>
            <person name="Wu L."/>
            <person name="Ma J."/>
        </authorList>
    </citation>
    <scope>NUCLEOTIDE SEQUENCE [LARGE SCALE GENOMIC DNA]</scope>
    <source>
        <strain evidence="2">DT92</strain>
    </source>
</reference>
<keyword evidence="2" id="KW-1185">Reference proteome</keyword>
<accession>A0ABW5B272</accession>
<evidence type="ECO:0000313" key="1">
    <source>
        <dbReference type="EMBL" id="MFD2188239.1"/>
    </source>
</evidence>
<proteinExistence type="predicted"/>
<dbReference type="Proteomes" id="UP001597344">
    <property type="component" value="Unassembled WGS sequence"/>
</dbReference>
<dbReference type="EMBL" id="JBHUHY010000016">
    <property type="protein sequence ID" value="MFD2188239.1"/>
    <property type="molecule type" value="Genomic_DNA"/>
</dbReference>
<comment type="caution">
    <text evidence="1">The sequence shown here is derived from an EMBL/GenBank/DDBJ whole genome shotgun (WGS) entry which is preliminary data.</text>
</comment>
<dbReference type="RefSeq" id="WP_378321260.1">
    <property type="nucleotide sequence ID" value="NZ_JBHUHY010000016.1"/>
</dbReference>
<organism evidence="1 2">
    <name type="scientific">Aquimarina celericrescens</name>
    <dbReference type="NCBI Taxonomy" id="1964542"/>
    <lineage>
        <taxon>Bacteria</taxon>
        <taxon>Pseudomonadati</taxon>
        <taxon>Bacteroidota</taxon>
        <taxon>Flavobacteriia</taxon>
        <taxon>Flavobacteriales</taxon>
        <taxon>Flavobacteriaceae</taxon>
        <taxon>Aquimarina</taxon>
    </lineage>
</organism>